<proteinExistence type="inferred from homology"/>
<comment type="subcellular location">
    <subcellularLocation>
        <location evidence="1 8">Cell membrane</location>
        <topology evidence="1 8">Multi-pass membrane protein</topology>
    </subcellularLocation>
</comment>
<keyword evidence="3 8" id="KW-0813">Transport</keyword>
<keyword evidence="11" id="KW-1185">Reference proteome</keyword>
<evidence type="ECO:0000256" key="8">
    <source>
        <dbReference type="PIRNR" id="PIRNR016661"/>
    </source>
</evidence>
<evidence type="ECO:0000256" key="3">
    <source>
        <dbReference type="ARBA" id="ARBA00022448"/>
    </source>
</evidence>
<dbReference type="AlphaFoldDB" id="A0A917CSE6"/>
<dbReference type="GO" id="GO:0005886">
    <property type="term" value="C:plasma membrane"/>
    <property type="evidence" value="ECO:0007669"/>
    <property type="project" value="UniProtKB-SubCell"/>
</dbReference>
<evidence type="ECO:0000256" key="4">
    <source>
        <dbReference type="ARBA" id="ARBA00022475"/>
    </source>
</evidence>
<dbReference type="EMBL" id="BMKR01000025">
    <property type="protein sequence ID" value="GGF97304.1"/>
    <property type="molecule type" value="Genomic_DNA"/>
</dbReference>
<feature type="transmembrane region" description="Helical" evidence="9">
    <location>
        <begin position="117"/>
        <end position="139"/>
    </location>
</feature>
<dbReference type="Proteomes" id="UP000637643">
    <property type="component" value="Unassembled WGS sequence"/>
</dbReference>
<keyword evidence="4 8" id="KW-1003">Cell membrane</keyword>
<evidence type="ECO:0000313" key="11">
    <source>
        <dbReference type="Proteomes" id="UP000637643"/>
    </source>
</evidence>
<dbReference type="RefSeq" id="WP_189029374.1">
    <property type="nucleotide sequence ID" value="NZ_BMKR01000025.1"/>
</dbReference>
<dbReference type="Gene3D" id="1.10.1760.20">
    <property type="match status" value="1"/>
</dbReference>
<comment type="caution">
    <text evidence="10">The sequence shown here is derived from an EMBL/GenBank/DDBJ whole genome shotgun (WGS) entry which is preliminary data.</text>
</comment>
<evidence type="ECO:0000313" key="10">
    <source>
        <dbReference type="EMBL" id="GGF97304.1"/>
    </source>
</evidence>
<evidence type="ECO:0000256" key="2">
    <source>
        <dbReference type="ARBA" id="ARBA00010692"/>
    </source>
</evidence>
<evidence type="ECO:0000256" key="7">
    <source>
        <dbReference type="ARBA" id="ARBA00023136"/>
    </source>
</evidence>
<gene>
    <name evidence="10" type="ORF">GCM10010912_47580</name>
</gene>
<protein>
    <recommendedName>
        <fullName evidence="8">Biotin transporter</fullName>
    </recommendedName>
</protein>
<dbReference type="GO" id="GO:0015225">
    <property type="term" value="F:biotin transmembrane transporter activity"/>
    <property type="evidence" value="ECO:0007669"/>
    <property type="project" value="UniProtKB-UniRule"/>
</dbReference>
<dbReference type="Pfam" id="PF02632">
    <property type="entry name" value="BioY"/>
    <property type="match status" value="1"/>
</dbReference>
<feature type="transmembrane region" description="Helical" evidence="9">
    <location>
        <begin position="162"/>
        <end position="179"/>
    </location>
</feature>
<keyword evidence="6 9" id="KW-1133">Transmembrane helix</keyword>
<feature type="transmembrane region" description="Helical" evidence="9">
    <location>
        <begin position="57"/>
        <end position="74"/>
    </location>
</feature>
<dbReference type="PANTHER" id="PTHR34295">
    <property type="entry name" value="BIOTIN TRANSPORTER BIOY"/>
    <property type="match status" value="1"/>
</dbReference>
<reference evidence="10" key="2">
    <citation type="submission" date="2020-09" db="EMBL/GenBank/DDBJ databases">
        <authorList>
            <person name="Sun Q."/>
            <person name="Zhou Y."/>
        </authorList>
    </citation>
    <scope>NUCLEOTIDE SEQUENCE</scope>
    <source>
        <strain evidence="10">CGMCC 1.16134</strain>
    </source>
</reference>
<evidence type="ECO:0000256" key="5">
    <source>
        <dbReference type="ARBA" id="ARBA00022692"/>
    </source>
</evidence>
<sequence length="202" mass="21567">MNKWSTRGLIFSALFAGVMIAMSYIKFALPFSAVPITLQTLAVMLAGSILGARYGTLAVLIVIGLAAAGFPVLGGRGGLAVLAGPTGGYIFSWPFAAFLIGLLAQRMKQNNLTFVKLAFVNFIFGALLVYPGGVSWLAYSTGMDSWGKALTAGMWPFLPGDTVKALLCASVVSAVWKVYPIERILDSSHGVWLDEEKARVIR</sequence>
<accession>A0A917CSE6</accession>
<dbReference type="PIRSF" id="PIRSF016661">
    <property type="entry name" value="BioY"/>
    <property type="match status" value="1"/>
</dbReference>
<keyword evidence="7 8" id="KW-0472">Membrane</keyword>
<dbReference type="InterPro" id="IPR003784">
    <property type="entry name" value="BioY"/>
</dbReference>
<name>A0A917CSE6_9BACL</name>
<evidence type="ECO:0000256" key="6">
    <source>
        <dbReference type="ARBA" id="ARBA00022989"/>
    </source>
</evidence>
<reference evidence="10" key="1">
    <citation type="journal article" date="2014" name="Int. J. Syst. Evol. Microbiol.">
        <title>Complete genome sequence of Corynebacterium casei LMG S-19264T (=DSM 44701T), isolated from a smear-ripened cheese.</title>
        <authorList>
            <consortium name="US DOE Joint Genome Institute (JGI-PGF)"/>
            <person name="Walter F."/>
            <person name="Albersmeier A."/>
            <person name="Kalinowski J."/>
            <person name="Ruckert C."/>
        </authorList>
    </citation>
    <scope>NUCLEOTIDE SEQUENCE</scope>
    <source>
        <strain evidence="10">CGMCC 1.16134</strain>
    </source>
</reference>
<feature type="transmembrane region" description="Helical" evidence="9">
    <location>
        <begin position="86"/>
        <end position="105"/>
    </location>
</feature>
<evidence type="ECO:0000256" key="9">
    <source>
        <dbReference type="SAM" id="Phobius"/>
    </source>
</evidence>
<keyword evidence="5 9" id="KW-0812">Transmembrane</keyword>
<evidence type="ECO:0000256" key="1">
    <source>
        <dbReference type="ARBA" id="ARBA00004651"/>
    </source>
</evidence>
<comment type="similarity">
    <text evidence="2 8">Belongs to the BioY family.</text>
</comment>
<dbReference type="PANTHER" id="PTHR34295:SF4">
    <property type="entry name" value="BIOTIN TRANSPORTER BIOY-RELATED"/>
    <property type="match status" value="1"/>
</dbReference>
<organism evidence="10 11">
    <name type="scientific">Paenibacillus albidus</name>
    <dbReference type="NCBI Taxonomy" id="2041023"/>
    <lineage>
        <taxon>Bacteria</taxon>
        <taxon>Bacillati</taxon>
        <taxon>Bacillota</taxon>
        <taxon>Bacilli</taxon>
        <taxon>Bacillales</taxon>
        <taxon>Paenibacillaceae</taxon>
        <taxon>Paenibacillus</taxon>
    </lineage>
</organism>